<comment type="caution">
    <text evidence="3">The sequence shown here is derived from an EMBL/GenBank/DDBJ whole genome shotgun (WGS) entry which is preliminary data.</text>
</comment>
<evidence type="ECO:0000256" key="1">
    <source>
        <dbReference type="SAM" id="MobiDB-lite"/>
    </source>
</evidence>
<accession>A0ABV0VJB5</accession>
<keyword evidence="2" id="KW-0812">Transmembrane</keyword>
<sequence>MWSPQLIAFSVTCLLWSLVFMKLEALIFHFSTVGRQERGQRKGETFGKGHQGPGLKPRTAAARTIAFGHGRALNPYTTSAAPKPVVLMFSNRPLRPETASAD</sequence>
<evidence type="ECO:0008006" key="5">
    <source>
        <dbReference type="Google" id="ProtNLM"/>
    </source>
</evidence>
<keyword evidence="2" id="KW-1133">Transmembrane helix</keyword>
<evidence type="ECO:0000313" key="3">
    <source>
        <dbReference type="EMBL" id="MEQ2256408.1"/>
    </source>
</evidence>
<proteinExistence type="predicted"/>
<gene>
    <name evidence="3" type="ORF">ILYODFUR_023912</name>
</gene>
<evidence type="ECO:0000313" key="4">
    <source>
        <dbReference type="Proteomes" id="UP001482620"/>
    </source>
</evidence>
<keyword evidence="4" id="KW-1185">Reference proteome</keyword>
<feature type="region of interest" description="Disordered" evidence="1">
    <location>
        <begin position="35"/>
        <end position="57"/>
    </location>
</feature>
<dbReference type="EMBL" id="JAHRIQ010107051">
    <property type="protein sequence ID" value="MEQ2256408.1"/>
    <property type="molecule type" value="Genomic_DNA"/>
</dbReference>
<feature type="compositionally biased region" description="Basic and acidic residues" evidence="1">
    <location>
        <begin position="35"/>
        <end position="47"/>
    </location>
</feature>
<protein>
    <recommendedName>
        <fullName evidence="5">Secreted protein</fullName>
    </recommendedName>
</protein>
<keyword evidence="2" id="KW-0472">Membrane</keyword>
<organism evidence="3 4">
    <name type="scientific">Ilyodon furcidens</name>
    <name type="common">goldbreast splitfin</name>
    <dbReference type="NCBI Taxonomy" id="33524"/>
    <lineage>
        <taxon>Eukaryota</taxon>
        <taxon>Metazoa</taxon>
        <taxon>Chordata</taxon>
        <taxon>Craniata</taxon>
        <taxon>Vertebrata</taxon>
        <taxon>Euteleostomi</taxon>
        <taxon>Actinopterygii</taxon>
        <taxon>Neopterygii</taxon>
        <taxon>Teleostei</taxon>
        <taxon>Neoteleostei</taxon>
        <taxon>Acanthomorphata</taxon>
        <taxon>Ovalentaria</taxon>
        <taxon>Atherinomorphae</taxon>
        <taxon>Cyprinodontiformes</taxon>
        <taxon>Goodeidae</taxon>
        <taxon>Ilyodon</taxon>
    </lineage>
</organism>
<evidence type="ECO:0000256" key="2">
    <source>
        <dbReference type="SAM" id="Phobius"/>
    </source>
</evidence>
<reference evidence="3 4" key="1">
    <citation type="submission" date="2021-06" db="EMBL/GenBank/DDBJ databases">
        <authorList>
            <person name="Palmer J.M."/>
        </authorList>
    </citation>
    <scope>NUCLEOTIDE SEQUENCE [LARGE SCALE GENOMIC DNA]</scope>
    <source>
        <strain evidence="4">if_2019</strain>
        <tissue evidence="3">Muscle</tissue>
    </source>
</reference>
<name>A0ABV0VJB5_9TELE</name>
<feature type="transmembrane region" description="Helical" evidence="2">
    <location>
        <begin position="6"/>
        <end position="28"/>
    </location>
</feature>
<dbReference type="Proteomes" id="UP001482620">
    <property type="component" value="Unassembled WGS sequence"/>
</dbReference>